<protein>
    <recommendedName>
        <fullName evidence="2">chitinase</fullName>
        <ecNumber evidence="2">3.2.1.14</ecNumber>
    </recommendedName>
</protein>
<dbReference type="Gene3D" id="3.10.350.10">
    <property type="entry name" value="LysM domain"/>
    <property type="match status" value="2"/>
</dbReference>
<dbReference type="InterPro" id="IPR017853">
    <property type="entry name" value="GH"/>
</dbReference>
<feature type="domain" description="LysM" evidence="8">
    <location>
        <begin position="307"/>
        <end position="352"/>
    </location>
</feature>
<dbReference type="Pfam" id="PF01476">
    <property type="entry name" value="LysM"/>
    <property type="match status" value="2"/>
</dbReference>
<dbReference type="GO" id="GO:0008061">
    <property type="term" value="F:chitin binding"/>
    <property type="evidence" value="ECO:0007669"/>
    <property type="project" value="UniProtKB-KW"/>
</dbReference>
<evidence type="ECO:0000313" key="10">
    <source>
        <dbReference type="EMBL" id="OAG00746.1"/>
    </source>
</evidence>
<dbReference type="OrthoDB" id="73875at2759"/>
<keyword evidence="11" id="KW-1185">Reference proteome</keyword>
<feature type="region of interest" description="Disordered" evidence="6">
    <location>
        <begin position="1138"/>
        <end position="1164"/>
    </location>
</feature>
<dbReference type="GO" id="GO:0005975">
    <property type="term" value="P:carbohydrate metabolic process"/>
    <property type="evidence" value="ECO:0007669"/>
    <property type="project" value="InterPro"/>
</dbReference>
<dbReference type="GO" id="GO:0008843">
    <property type="term" value="F:endochitinase activity"/>
    <property type="evidence" value="ECO:0007669"/>
    <property type="project" value="UniProtKB-EC"/>
</dbReference>
<dbReference type="InterPro" id="IPR011583">
    <property type="entry name" value="Chitinase_II/V-like_cat"/>
</dbReference>
<evidence type="ECO:0000256" key="2">
    <source>
        <dbReference type="ARBA" id="ARBA00012729"/>
    </source>
</evidence>
<dbReference type="InterPro" id="IPR036861">
    <property type="entry name" value="Endochitinase-like_sf"/>
</dbReference>
<feature type="chain" id="PRO_5008057519" description="chitinase" evidence="7">
    <location>
        <begin position="23"/>
        <end position="1295"/>
    </location>
</feature>
<proteinExistence type="inferred from homology"/>
<dbReference type="EC" id="3.2.1.14" evidence="2"/>
<accession>A0A177C010</accession>
<sequence length="1295" mass="138218">MKKRTWSIVVSLANTWSTPAVAANVNITAEHAAEAAASAIKASVTISTASRNIPGMPTDLADARAAISAGDYTSRVHHQPRFQCPRSCREAGSNATAWYNYGISDLDHLKACASLSCLANNVTQVEITSSVELASSGGSSASIQDTILALSQLGALSTTSTFGCNETVKFAYSGDVVAGIYVGSGLANQGPLASVLDALKAQITSDDSVAENLLVQLCTNYTSRYSMGVAISTKYSDFGSVQRQLQSWKNSTCVTDMQHRNPKWHEVNYYAPTLYSNPSTPNVTMSNQTTPLLRKSTDVLEARADCRTIQVQEKDTCASLAAECGILASDFTKYNPSSSLCSGLKPGQHVCCSSGTLPDFTPKPGADGYCATYLVRTGDSCASIGAANDLTNDQIESFNKKTWGWNGCQKLFADYNICLSTGYPPMPAPVPNAVCGPQRPNTTKAPAGTDFTTLSTCALNACCNIWGQCGTTSDFCVPSNSSTGAPGTAAPGSNGCISNCGTQIVTSTAPGARYKIAYFEAFNWQRPGLRMPVNNIDTSVYTHVHFSFITLNKDLSVNSSDVADQLPLLRGMSGIKKIVSVGGWTFSTDPSTYTIFRDAVTSSANRQTLIKNVEESIGYFLLLDELKQAMPAGKTVSITAPASYWYLQYFPIQALSLVVDYIWDYTNKYATPGCPSYDAGLGNCLRSHVNLTETINSLSMITKAGVPSNMVIVGVSSYGRSFQMSTAGCWQEQCTFTGPDSGAYKGRYTDTAGYISNFEIDEIVKQNPSAKKYWDASSYSNIVVFNGTQWVAYMDDNNKATRTALYPGLNFLGDADWAVDLQSENGGNASNGDSSGHTMYVDPNIWASATKIVTASPGVTLIWPPKPLATPTVIIFPLWTTEVTYSSLTTKSTTLDDGSTSTYPWYIYVTWETVLTIPPVTTTAIDVWPIIIPKSGQTTGDIILTSSVQPPPFTITITPTVSGTTSIIGASETTTSSGGIIVWGSITYHGRTETYTHGSSTTVIGGIVLPPRVTTVIPNPHPTTVPTTTDPIINPGPTPPKWTSGKPPGPSSEPGCKGCGKPCVLFCDPQCPWCPPGVFPGSGPGGGSPGDPNDPDRSKSSSDPSATATGTVLFDEMFDDTWSSGFADPSAVSSFYSSMYPPPSSTPPPTPTSTPSPPTPPPSPAAKCTFCDDGFFYLFEVYGIQLIKEDDLHREENGCGALTGWDWHNADSSNAAYVYFNLPFLIKAGCVERAIVSAGGPKVSCDPGGICGLGKKKAYAPAMPVYREEEMEEFKMSYGNNSTHEDYQPEIWSRK</sequence>
<feature type="compositionally biased region" description="Pro residues" evidence="6">
    <location>
        <begin position="1140"/>
        <end position="1164"/>
    </location>
</feature>
<keyword evidence="4" id="KW-0843">Virulence</keyword>
<keyword evidence="3" id="KW-0147">Chitin-binding</keyword>
<keyword evidence="5" id="KW-0326">Glycosidase</keyword>
<feature type="signal peptide" evidence="7">
    <location>
        <begin position="1"/>
        <end position="22"/>
    </location>
</feature>
<dbReference type="Gene3D" id="3.10.50.10">
    <property type="match status" value="1"/>
</dbReference>
<feature type="domain" description="LysM" evidence="8">
    <location>
        <begin position="371"/>
        <end position="419"/>
    </location>
</feature>
<dbReference type="SMART" id="SM00636">
    <property type="entry name" value="Glyco_18"/>
    <property type="match status" value="1"/>
</dbReference>
<gene>
    <name evidence="10" type="ORF">CC84DRAFT_1199519</name>
</gene>
<dbReference type="PROSITE" id="PS51782">
    <property type="entry name" value="LYSM"/>
    <property type="match status" value="2"/>
</dbReference>
<dbReference type="SUPFAM" id="SSF54106">
    <property type="entry name" value="LysM domain"/>
    <property type="match status" value="1"/>
</dbReference>
<dbReference type="InterPro" id="IPR018392">
    <property type="entry name" value="LysM"/>
</dbReference>
<dbReference type="InterPro" id="IPR029070">
    <property type="entry name" value="Chitinase_insertion_sf"/>
</dbReference>
<dbReference type="InterPro" id="IPR053214">
    <property type="entry name" value="LysM12-like"/>
</dbReference>
<dbReference type="Proteomes" id="UP000077069">
    <property type="component" value="Unassembled WGS sequence"/>
</dbReference>
<dbReference type="SUPFAM" id="SSF54556">
    <property type="entry name" value="Chitinase insertion domain"/>
    <property type="match status" value="1"/>
</dbReference>
<name>A0A177C010_9PLEO</name>
<reference evidence="10 11" key="1">
    <citation type="submission" date="2016-05" db="EMBL/GenBank/DDBJ databases">
        <title>Comparative analysis of secretome profiles of manganese(II)-oxidizing ascomycete fungi.</title>
        <authorList>
            <consortium name="DOE Joint Genome Institute"/>
            <person name="Zeiner C.A."/>
            <person name="Purvine S.O."/>
            <person name="Zink E.M."/>
            <person name="Wu S."/>
            <person name="Pasa-Tolic L."/>
            <person name="Chaput D.L."/>
            <person name="Haridas S."/>
            <person name="Grigoriev I.V."/>
            <person name="Santelli C.M."/>
            <person name="Hansel C.M."/>
        </authorList>
    </citation>
    <scope>NUCLEOTIDE SEQUENCE [LARGE SCALE GENOMIC DNA]</scope>
    <source>
        <strain evidence="10 11">AP3s5-JAC2a</strain>
    </source>
</reference>
<dbReference type="SMART" id="SM00257">
    <property type="entry name" value="LysM"/>
    <property type="match status" value="2"/>
</dbReference>
<dbReference type="GeneID" id="28765109"/>
<dbReference type="SUPFAM" id="SSF51445">
    <property type="entry name" value="(Trans)glycosidases"/>
    <property type="match status" value="1"/>
</dbReference>
<feature type="region of interest" description="Disordered" evidence="6">
    <location>
        <begin position="1082"/>
        <end position="1108"/>
    </location>
</feature>
<dbReference type="PANTHER" id="PTHR47700:SF2">
    <property type="entry name" value="CHITINASE"/>
    <property type="match status" value="1"/>
</dbReference>
<keyword evidence="7" id="KW-0732">Signal</keyword>
<feature type="region of interest" description="Disordered" evidence="6">
    <location>
        <begin position="1015"/>
        <end position="1054"/>
    </location>
</feature>
<evidence type="ECO:0000256" key="7">
    <source>
        <dbReference type="SAM" id="SignalP"/>
    </source>
</evidence>
<dbReference type="InterPro" id="IPR036779">
    <property type="entry name" value="LysM_dom_sf"/>
</dbReference>
<dbReference type="PROSITE" id="PS51910">
    <property type="entry name" value="GH18_2"/>
    <property type="match status" value="1"/>
</dbReference>
<dbReference type="CDD" id="cd00118">
    <property type="entry name" value="LysM"/>
    <property type="match status" value="1"/>
</dbReference>
<dbReference type="Gene3D" id="3.20.20.80">
    <property type="entry name" value="Glycosidases"/>
    <property type="match status" value="2"/>
</dbReference>
<dbReference type="EMBL" id="KV441559">
    <property type="protein sequence ID" value="OAG00746.1"/>
    <property type="molecule type" value="Genomic_DNA"/>
</dbReference>
<dbReference type="InterPro" id="IPR001223">
    <property type="entry name" value="Glyco_hydro18_cat"/>
</dbReference>
<evidence type="ECO:0000256" key="6">
    <source>
        <dbReference type="SAM" id="MobiDB-lite"/>
    </source>
</evidence>
<evidence type="ECO:0000313" key="11">
    <source>
        <dbReference type="Proteomes" id="UP000077069"/>
    </source>
</evidence>
<dbReference type="Gene3D" id="3.30.60.10">
    <property type="entry name" value="Endochitinase-like"/>
    <property type="match status" value="1"/>
</dbReference>
<dbReference type="SUPFAM" id="SSF57016">
    <property type="entry name" value="Plant lectins/antimicrobial peptides"/>
    <property type="match status" value="1"/>
</dbReference>
<organism evidence="10 11">
    <name type="scientific">Paraphaeosphaeria sporulosa</name>
    <dbReference type="NCBI Taxonomy" id="1460663"/>
    <lineage>
        <taxon>Eukaryota</taxon>
        <taxon>Fungi</taxon>
        <taxon>Dikarya</taxon>
        <taxon>Ascomycota</taxon>
        <taxon>Pezizomycotina</taxon>
        <taxon>Dothideomycetes</taxon>
        <taxon>Pleosporomycetidae</taxon>
        <taxon>Pleosporales</taxon>
        <taxon>Massarineae</taxon>
        <taxon>Didymosphaeriaceae</taxon>
        <taxon>Paraphaeosphaeria</taxon>
    </lineage>
</organism>
<comment type="similarity">
    <text evidence="1">Belongs to the glycosyl hydrolase 18 family. Chitinase class V subfamily.</text>
</comment>
<dbReference type="InParanoid" id="A0A177C010"/>
<evidence type="ECO:0000259" key="8">
    <source>
        <dbReference type="PROSITE" id="PS51782"/>
    </source>
</evidence>
<evidence type="ECO:0000256" key="4">
    <source>
        <dbReference type="ARBA" id="ARBA00023026"/>
    </source>
</evidence>
<feature type="compositionally biased region" description="Low complexity" evidence="6">
    <location>
        <begin position="1015"/>
        <end position="1033"/>
    </location>
</feature>
<evidence type="ECO:0000256" key="1">
    <source>
        <dbReference type="ARBA" id="ARBA00008682"/>
    </source>
</evidence>
<dbReference type="PANTHER" id="PTHR47700">
    <property type="entry name" value="V CHITINASE, PUTATIVE (AFU_ORTHOLOGUE AFUA_6G13720)-RELATED"/>
    <property type="match status" value="1"/>
</dbReference>
<dbReference type="Pfam" id="PF00704">
    <property type="entry name" value="Glyco_hydro_18"/>
    <property type="match status" value="1"/>
</dbReference>
<feature type="domain" description="GH18" evidence="9">
    <location>
        <begin position="513"/>
        <end position="837"/>
    </location>
</feature>
<dbReference type="CDD" id="cd00035">
    <property type="entry name" value="ChtBD1"/>
    <property type="match status" value="1"/>
</dbReference>
<evidence type="ECO:0000256" key="3">
    <source>
        <dbReference type="ARBA" id="ARBA00022669"/>
    </source>
</evidence>
<dbReference type="STRING" id="1460663.A0A177C010"/>
<dbReference type="RefSeq" id="XP_018031111.1">
    <property type="nucleotide sequence ID" value="XM_018181623.1"/>
</dbReference>
<keyword evidence="10" id="KW-0378">Hydrolase</keyword>
<evidence type="ECO:0000256" key="5">
    <source>
        <dbReference type="ARBA" id="ARBA00023295"/>
    </source>
</evidence>
<evidence type="ECO:0000259" key="9">
    <source>
        <dbReference type="PROSITE" id="PS51910"/>
    </source>
</evidence>